<comment type="caution">
    <text evidence="1">The sequence shown here is derived from an EMBL/GenBank/DDBJ whole genome shotgun (WGS) entry which is preliminary data.</text>
</comment>
<gene>
    <name evidence="1" type="ORF">Pint_18196</name>
</gene>
<organism evidence="1 2">
    <name type="scientific">Pistacia integerrima</name>
    <dbReference type="NCBI Taxonomy" id="434235"/>
    <lineage>
        <taxon>Eukaryota</taxon>
        <taxon>Viridiplantae</taxon>
        <taxon>Streptophyta</taxon>
        <taxon>Embryophyta</taxon>
        <taxon>Tracheophyta</taxon>
        <taxon>Spermatophyta</taxon>
        <taxon>Magnoliopsida</taxon>
        <taxon>eudicotyledons</taxon>
        <taxon>Gunneridae</taxon>
        <taxon>Pentapetalae</taxon>
        <taxon>rosids</taxon>
        <taxon>malvids</taxon>
        <taxon>Sapindales</taxon>
        <taxon>Anacardiaceae</taxon>
        <taxon>Pistacia</taxon>
    </lineage>
</organism>
<accession>A0ACC0Z1K7</accession>
<reference evidence="2" key="1">
    <citation type="journal article" date="2023" name="G3 (Bethesda)">
        <title>Genome assembly and association tests identify interacting loci associated with vigor, precocity, and sex in interspecific pistachio rootstocks.</title>
        <authorList>
            <person name="Palmer W."/>
            <person name="Jacygrad E."/>
            <person name="Sagayaradj S."/>
            <person name="Cavanaugh K."/>
            <person name="Han R."/>
            <person name="Bertier L."/>
            <person name="Beede B."/>
            <person name="Kafkas S."/>
            <person name="Golino D."/>
            <person name="Preece J."/>
            <person name="Michelmore R."/>
        </authorList>
    </citation>
    <scope>NUCLEOTIDE SEQUENCE [LARGE SCALE GENOMIC DNA]</scope>
</reference>
<keyword evidence="2" id="KW-1185">Reference proteome</keyword>
<name>A0ACC0Z1K7_9ROSI</name>
<sequence>MDYTTSTDLWKALEKLYSTHSKSRMNATRAHIQTNRKGKSIMEEDLKQMKSWVDVLAIVRNPYLEPQLVANMLFGLDREYMHIAILIESRDNITWQELHELLLNYDSKLDHVDAFGGMNKVTRTFSANYAANRRGNNNPNNKGRS</sequence>
<evidence type="ECO:0000313" key="1">
    <source>
        <dbReference type="EMBL" id="KAJ0043879.1"/>
    </source>
</evidence>
<dbReference type="EMBL" id="CM047739">
    <property type="protein sequence ID" value="KAJ0043879.1"/>
    <property type="molecule type" value="Genomic_DNA"/>
</dbReference>
<protein>
    <submittedName>
        <fullName evidence="1">Uncharacterized protein</fullName>
    </submittedName>
</protein>
<proteinExistence type="predicted"/>
<evidence type="ECO:0000313" key="2">
    <source>
        <dbReference type="Proteomes" id="UP001163603"/>
    </source>
</evidence>
<dbReference type="Proteomes" id="UP001163603">
    <property type="component" value="Chromosome 4"/>
</dbReference>